<dbReference type="AlphaFoldDB" id="A0A1H9HAI7"/>
<organism evidence="1 2">
    <name type="scientific">Solimonas aquatica</name>
    <dbReference type="NCBI Taxonomy" id="489703"/>
    <lineage>
        <taxon>Bacteria</taxon>
        <taxon>Pseudomonadati</taxon>
        <taxon>Pseudomonadota</taxon>
        <taxon>Gammaproteobacteria</taxon>
        <taxon>Nevskiales</taxon>
        <taxon>Nevskiaceae</taxon>
        <taxon>Solimonas</taxon>
    </lineage>
</organism>
<dbReference type="SUPFAM" id="SSF54403">
    <property type="entry name" value="Cystatin/monellin"/>
    <property type="match status" value="1"/>
</dbReference>
<sequence length="92" mass="9764">MSQVPGGWTPFSFEVTPEASAVFAQALKGFTGVSYTPLAVATQVVAGLNYSFLAKGTVVIPAQTQLAAVIHIYKPLQGDPVLRQIDEVPPTY</sequence>
<evidence type="ECO:0000313" key="1">
    <source>
        <dbReference type="EMBL" id="SEQ59258.1"/>
    </source>
</evidence>
<keyword evidence="2" id="KW-1185">Reference proteome</keyword>
<dbReference type="EMBL" id="FOFS01000008">
    <property type="protein sequence ID" value="SEQ59258.1"/>
    <property type="molecule type" value="Genomic_DNA"/>
</dbReference>
<dbReference type="Proteomes" id="UP000199233">
    <property type="component" value="Unassembled WGS sequence"/>
</dbReference>
<gene>
    <name evidence="1" type="ORF">SAMN04488038_10887</name>
</gene>
<dbReference type="InterPro" id="IPR046350">
    <property type="entry name" value="Cystatin_sf"/>
</dbReference>
<accession>A0A1H9HAI7</accession>
<proteinExistence type="predicted"/>
<name>A0A1H9HAI7_9GAMM</name>
<reference evidence="1 2" key="1">
    <citation type="submission" date="2016-10" db="EMBL/GenBank/DDBJ databases">
        <authorList>
            <person name="de Groot N.N."/>
        </authorList>
    </citation>
    <scope>NUCLEOTIDE SEQUENCE [LARGE SCALE GENOMIC DNA]</scope>
    <source>
        <strain evidence="1 2">DSM 25927</strain>
    </source>
</reference>
<dbReference type="RefSeq" id="WP_093285899.1">
    <property type="nucleotide sequence ID" value="NZ_FOFS01000008.1"/>
</dbReference>
<evidence type="ECO:0000313" key="2">
    <source>
        <dbReference type="Proteomes" id="UP000199233"/>
    </source>
</evidence>
<dbReference type="STRING" id="489703.SAMN04488038_10887"/>
<dbReference type="OrthoDB" id="2051973at2"/>
<protein>
    <submittedName>
        <fullName evidence="1">Uncharacterized protein</fullName>
    </submittedName>
</protein>